<feature type="domain" description="DUF397" evidence="1">
    <location>
        <begin position="12"/>
        <end position="65"/>
    </location>
</feature>
<dbReference type="KEGG" id="slc:SL103_32100"/>
<name>A0A1D7VU42_9ACTN</name>
<dbReference type="InterPro" id="IPR007278">
    <property type="entry name" value="DUF397"/>
</dbReference>
<proteinExistence type="predicted"/>
<evidence type="ECO:0000259" key="1">
    <source>
        <dbReference type="Pfam" id="PF04149"/>
    </source>
</evidence>
<sequence>MKSIPDATTMSDWRKSSYSNGQGAECVEVADGHPGVVAVRDSKCPHGPAVAFTADSWSSFVTAVKDRTFSG</sequence>
<dbReference type="OrthoDB" id="4570646at2"/>
<organism evidence="2 3">
    <name type="scientific">Streptomyces lydicus</name>
    <dbReference type="NCBI Taxonomy" id="47763"/>
    <lineage>
        <taxon>Bacteria</taxon>
        <taxon>Bacillati</taxon>
        <taxon>Actinomycetota</taxon>
        <taxon>Actinomycetes</taxon>
        <taxon>Kitasatosporales</taxon>
        <taxon>Streptomycetaceae</taxon>
        <taxon>Streptomyces</taxon>
    </lineage>
</organism>
<dbReference type="Pfam" id="PF04149">
    <property type="entry name" value="DUF397"/>
    <property type="match status" value="1"/>
</dbReference>
<evidence type="ECO:0000313" key="2">
    <source>
        <dbReference type="EMBL" id="AOP50292.1"/>
    </source>
</evidence>
<dbReference type="AlphaFoldDB" id="A0A1D7VU42"/>
<dbReference type="Proteomes" id="UP000094094">
    <property type="component" value="Chromosome"/>
</dbReference>
<keyword evidence="3" id="KW-1185">Reference proteome</keyword>
<evidence type="ECO:0000313" key="3">
    <source>
        <dbReference type="Proteomes" id="UP000094094"/>
    </source>
</evidence>
<reference evidence="2 3" key="1">
    <citation type="submission" date="2016-09" db="EMBL/GenBank/DDBJ databases">
        <title>Complete genome sequencing of Streptomyces lydicus 103 and metabolic pathways analysis of antibiotic biosynthesis.</title>
        <authorList>
            <person name="Jia N."/>
            <person name="Ding M.-Z."/>
            <person name="Gao F."/>
            <person name="Yuan Y.-J."/>
        </authorList>
    </citation>
    <scope>NUCLEOTIDE SEQUENCE [LARGE SCALE GENOMIC DNA]</scope>
    <source>
        <strain evidence="2 3">103</strain>
    </source>
</reference>
<accession>A0A1D7VU42</accession>
<dbReference type="EMBL" id="CP017157">
    <property type="protein sequence ID" value="AOP50292.1"/>
    <property type="molecule type" value="Genomic_DNA"/>
</dbReference>
<gene>
    <name evidence="2" type="ORF">SL103_32100</name>
</gene>
<protein>
    <submittedName>
        <fullName evidence="2">DUF397 domain-containing protein</fullName>
    </submittedName>
</protein>